<dbReference type="InterPro" id="IPR029045">
    <property type="entry name" value="ClpP/crotonase-like_dom_sf"/>
</dbReference>
<dbReference type="Proteomes" id="UP000261082">
    <property type="component" value="Unassembled WGS sequence"/>
</dbReference>
<evidence type="ECO:0000313" key="3">
    <source>
        <dbReference type="Proteomes" id="UP000261082"/>
    </source>
</evidence>
<evidence type="ECO:0000313" key="2">
    <source>
        <dbReference type="EMBL" id="RFN60293.1"/>
    </source>
</evidence>
<reference evidence="2 3" key="1">
    <citation type="journal article" date="2007" name="Int. J. Syst. Evol. Microbiol.">
        <title>Marixanthomonas ophiurae gen. nov., sp. nov., a marine bacterium of the family Flavobacteriaceae isolated from a deep-sea brittle star.</title>
        <authorList>
            <person name="Romanenko L.A."/>
            <person name="Uchino M."/>
            <person name="Frolova G.M."/>
            <person name="Mikhailov V.V."/>
        </authorList>
    </citation>
    <scope>NUCLEOTIDE SEQUENCE [LARGE SCALE GENOMIC DNA]</scope>
    <source>
        <strain evidence="2 3">KMM 3046</strain>
    </source>
</reference>
<dbReference type="EMBL" id="QVID01000001">
    <property type="protein sequence ID" value="RFN60293.1"/>
    <property type="molecule type" value="Genomic_DNA"/>
</dbReference>
<keyword evidence="3" id="KW-1185">Reference proteome</keyword>
<protein>
    <recommendedName>
        <fullName evidence="1">Tail specific protease domain-containing protein</fullName>
    </recommendedName>
</protein>
<dbReference type="GO" id="GO:0006508">
    <property type="term" value="P:proteolysis"/>
    <property type="evidence" value="ECO:0007669"/>
    <property type="project" value="InterPro"/>
</dbReference>
<feature type="domain" description="Tail specific protease" evidence="1">
    <location>
        <begin position="42"/>
        <end position="145"/>
    </location>
</feature>
<dbReference type="SUPFAM" id="SSF52096">
    <property type="entry name" value="ClpP/crotonase"/>
    <property type="match status" value="1"/>
</dbReference>
<dbReference type="RefSeq" id="WP_117159352.1">
    <property type="nucleotide sequence ID" value="NZ_QVID01000001.1"/>
</dbReference>
<proteinExistence type="predicted"/>
<evidence type="ECO:0000259" key="1">
    <source>
        <dbReference type="Pfam" id="PF03572"/>
    </source>
</evidence>
<name>A0A3E1QDS5_9FLAO</name>
<dbReference type="Gene3D" id="3.90.226.10">
    <property type="entry name" value="2-enoyl-CoA Hydratase, Chain A, domain 1"/>
    <property type="match status" value="1"/>
</dbReference>
<comment type="caution">
    <text evidence="2">The sequence shown here is derived from an EMBL/GenBank/DDBJ whole genome shotgun (WGS) entry which is preliminary data.</text>
</comment>
<dbReference type="GO" id="GO:0008236">
    <property type="term" value="F:serine-type peptidase activity"/>
    <property type="evidence" value="ECO:0007669"/>
    <property type="project" value="InterPro"/>
</dbReference>
<dbReference type="Pfam" id="PF03572">
    <property type="entry name" value="Peptidase_S41"/>
    <property type="match status" value="1"/>
</dbReference>
<gene>
    <name evidence="2" type="ORF">DZ858_09710</name>
</gene>
<organism evidence="2 3">
    <name type="scientific">Marixanthomonas ophiurae</name>
    <dbReference type="NCBI Taxonomy" id="387659"/>
    <lineage>
        <taxon>Bacteria</taxon>
        <taxon>Pseudomonadati</taxon>
        <taxon>Bacteroidota</taxon>
        <taxon>Flavobacteriia</taxon>
        <taxon>Flavobacteriales</taxon>
        <taxon>Flavobacteriaceae</taxon>
        <taxon>Marixanthomonas</taxon>
    </lineage>
</organism>
<dbReference type="InterPro" id="IPR005151">
    <property type="entry name" value="Tail-specific_protease"/>
</dbReference>
<sequence>MSFPPLWEGQTKWKAKTRDGDLYSYNSEKLTDNDKNAINQFNSNFELQKRFDTSKFSAPLYMVLHNGKNLYTQPIYILVNENSFSAATVFTSAFKGLPNVKIVGKTTDGSSGNSRKFHLKNSNIRDKVSTMLSFQRNGKTLDGNGTIQKL</sequence>
<dbReference type="AlphaFoldDB" id="A0A3E1QDS5"/>
<accession>A0A3E1QDS5</accession>
<dbReference type="OrthoDB" id="2327485at2"/>